<evidence type="ECO:0000313" key="3">
    <source>
        <dbReference type="Proteomes" id="UP000239576"/>
    </source>
</evidence>
<gene>
    <name evidence="2" type="ORF">C7B82_16680</name>
</gene>
<dbReference type="SUPFAM" id="SSF50952">
    <property type="entry name" value="Soluble quinoprotein glucose dehydrogenase"/>
    <property type="match status" value="1"/>
</dbReference>
<dbReference type="Proteomes" id="UP000239576">
    <property type="component" value="Unassembled WGS sequence"/>
</dbReference>
<sequence>MPHAQAVKPLKLTPHRIALANGKVFSLNLPDALDIRVAAQGLKRVRFMAKSPDSRIFVTDMFDLTDNRKGTVYSLDGFDPKSGTFRTTTKYLTGLRNPNSVAFYVDSAGAQWLYLALTDRLVRYPYRNGDKVPSGQPQVLAPFPDYGLSYKYGGWHLTRTVAIGSNQKVYVAVGSSCNACEEKEAVRAAIVEMDADGKNQRLFVRGLRNAVGIKWVDGKLFATNMGSDHLGDNKPEETFYTIKPQQHYGWPYCYQYQARVYADDQFKQSSQKVNCGTVPLANAIFPAHSAPLGLEYFADSQIDRLQNVFLVALHGGSKKSLQRGYRVDRVQPGKAPEPFITGFLQNGMIYGRPVDVLGMGSVGFLLTDDYAGVVYYVSKRKT</sequence>
<dbReference type="OrthoDB" id="9770043at2"/>
<dbReference type="EMBL" id="PVWK01000095">
    <property type="protein sequence ID" value="PSB27328.1"/>
    <property type="molecule type" value="Genomic_DNA"/>
</dbReference>
<dbReference type="Pfam" id="PF22807">
    <property type="entry name" value="TrAA12"/>
    <property type="match status" value="1"/>
</dbReference>
<dbReference type="InterPro" id="IPR011041">
    <property type="entry name" value="Quinoprot_gluc/sorb_DH_b-prop"/>
</dbReference>
<name>A0A2T1E3M2_9CYAN</name>
<dbReference type="AlphaFoldDB" id="A0A2T1E3M2"/>
<accession>A0A2T1E3M2</accession>
<dbReference type="Gene3D" id="2.120.10.30">
    <property type="entry name" value="TolB, C-terminal domain"/>
    <property type="match status" value="1"/>
</dbReference>
<evidence type="ECO:0000259" key="1">
    <source>
        <dbReference type="Pfam" id="PF22807"/>
    </source>
</evidence>
<feature type="domain" description="Pyrroloquinoline quinone-dependent pyranose dehydrogenase beta-propeller" evidence="1">
    <location>
        <begin position="107"/>
        <end position="332"/>
    </location>
</feature>
<reference evidence="3" key="1">
    <citation type="submission" date="2018-02" db="EMBL/GenBank/DDBJ databases">
        <authorList>
            <person name="Moore K."/>
            <person name="Momper L."/>
        </authorList>
    </citation>
    <scope>NUCLEOTIDE SEQUENCE [LARGE SCALE GENOMIC DNA]</scope>
    <source>
        <strain evidence="3">ULC18</strain>
    </source>
</reference>
<proteinExistence type="predicted"/>
<dbReference type="InterPro" id="IPR054539">
    <property type="entry name" value="Beta-prop_PDH"/>
</dbReference>
<protein>
    <submittedName>
        <fullName evidence="2">Glucose/sorbosone dehydrogenase</fullName>
    </submittedName>
</protein>
<organism evidence="2 3">
    <name type="scientific">Stenomitos frigidus ULC18</name>
    <dbReference type="NCBI Taxonomy" id="2107698"/>
    <lineage>
        <taxon>Bacteria</taxon>
        <taxon>Bacillati</taxon>
        <taxon>Cyanobacteriota</taxon>
        <taxon>Cyanophyceae</taxon>
        <taxon>Leptolyngbyales</taxon>
        <taxon>Leptolyngbyaceae</taxon>
        <taxon>Stenomitos</taxon>
    </lineage>
</organism>
<keyword evidence="3" id="KW-1185">Reference proteome</keyword>
<reference evidence="2 3" key="2">
    <citation type="submission" date="2018-03" db="EMBL/GenBank/DDBJ databases">
        <title>The ancient ancestry and fast evolution of plastids.</title>
        <authorList>
            <person name="Moore K.R."/>
            <person name="Magnabosco C."/>
            <person name="Momper L."/>
            <person name="Gold D.A."/>
            <person name="Bosak T."/>
            <person name="Fournier G.P."/>
        </authorList>
    </citation>
    <scope>NUCLEOTIDE SEQUENCE [LARGE SCALE GENOMIC DNA]</scope>
    <source>
        <strain evidence="2 3">ULC18</strain>
    </source>
</reference>
<evidence type="ECO:0000313" key="2">
    <source>
        <dbReference type="EMBL" id="PSB27328.1"/>
    </source>
</evidence>
<comment type="caution">
    <text evidence="2">The sequence shown here is derived from an EMBL/GenBank/DDBJ whole genome shotgun (WGS) entry which is preliminary data.</text>
</comment>
<dbReference type="InterPro" id="IPR011042">
    <property type="entry name" value="6-blade_b-propeller_TolB-like"/>
</dbReference>